<name>A0A2P2IHE0_RHIMU</name>
<protein>
    <submittedName>
        <fullName evidence="1">Uncharacterized protein</fullName>
    </submittedName>
</protein>
<dbReference type="EMBL" id="GGEC01000161">
    <property type="protein sequence ID" value="MBW80644.1"/>
    <property type="molecule type" value="Transcribed_RNA"/>
</dbReference>
<organism evidence="1">
    <name type="scientific">Rhizophora mucronata</name>
    <name type="common">Asiatic mangrove</name>
    <dbReference type="NCBI Taxonomy" id="61149"/>
    <lineage>
        <taxon>Eukaryota</taxon>
        <taxon>Viridiplantae</taxon>
        <taxon>Streptophyta</taxon>
        <taxon>Embryophyta</taxon>
        <taxon>Tracheophyta</taxon>
        <taxon>Spermatophyta</taxon>
        <taxon>Magnoliopsida</taxon>
        <taxon>eudicotyledons</taxon>
        <taxon>Gunneridae</taxon>
        <taxon>Pentapetalae</taxon>
        <taxon>rosids</taxon>
        <taxon>fabids</taxon>
        <taxon>Malpighiales</taxon>
        <taxon>Rhizophoraceae</taxon>
        <taxon>Rhizophora</taxon>
    </lineage>
</organism>
<sequence>MKSKEKNLIILLTRRGLLFSSPLPKFQNDSRDIPNPIRIRLLQRDCTCIQKMQVKM</sequence>
<reference evidence="1" key="1">
    <citation type="submission" date="2018-02" db="EMBL/GenBank/DDBJ databases">
        <title>Rhizophora mucronata_Transcriptome.</title>
        <authorList>
            <person name="Meera S.P."/>
            <person name="Sreeshan A."/>
            <person name="Augustine A."/>
        </authorList>
    </citation>
    <scope>NUCLEOTIDE SEQUENCE</scope>
    <source>
        <tissue evidence="1">Leaf</tissue>
    </source>
</reference>
<evidence type="ECO:0000313" key="1">
    <source>
        <dbReference type="EMBL" id="MBW80644.1"/>
    </source>
</evidence>
<accession>A0A2P2IHE0</accession>
<dbReference type="AlphaFoldDB" id="A0A2P2IHE0"/>
<proteinExistence type="predicted"/>